<feature type="region of interest" description="Disordered" evidence="7">
    <location>
        <begin position="233"/>
        <end position="270"/>
    </location>
</feature>
<comment type="subcellular location">
    <subcellularLocation>
        <location evidence="1">Nucleus</location>
    </subcellularLocation>
</comment>
<comment type="similarity">
    <text evidence="2">Belongs to the TAF7 family.</text>
</comment>
<evidence type="ECO:0000313" key="9">
    <source>
        <dbReference type="EMBL" id="VDH96070.1"/>
    </source>
</evidence>
<reference evidence="9" key="1">
    <citation type="submission" date="2018-11" db="EMBL/GenBank/DDBJ databases">
        <authorList>
            <person name="Alioto T."/>
            <person name="Alioto T."/>
        </authorList>
    </citation>
    <scope>NUCLEOTIDE SEQUENCE</scope>
</reference>
<keyword evidence="3" id="KW-0805">Transcription regulation</keyword>
<evidence type="ECO:0000256" key="2">
    <source>
        <dbReference type="ARBA" id="ARBA00009368"/>
    </source>
</evidence>
<gene>
    <name evidence="9" type="ORF">MGAL_10B021904</name>
</gene>
<dbReference type="PANTHER" id="PTHR12228:SF0">
    <property type="entry name" value="TATA-BOX BINDING PROTEIN ASSOCIATED FACTOR 7"/>
    <property type="match status" value="1"/>
</dbReference>
<keyword evidence="4" id="KW-0804">Transcription</keyword>
<dbReference type="GO" id="GO:0016251">
    <property type="term" value="F:RNA polymerase II general transcription initiation factor activity"/>
    <property type="evidence" value="ECO:0007669"/>
    <property type="project" value="TreeGrafter"/>
</dbReference>
<evidence type="ECO:0000313" key="10">
    <source>
        <dbReference type="Proteomes" id="UP000596742"/>
    </source>
</evidence>
<dbReference type="AlphaFoldDB" id="A0A8B6BW06"/>
<dbReference type="GO" id="GO:0005669">
    <property type="term" value="C:transcription factor TFIID complex"/>
    <property type="evidence" value="ECO:0007669"/>
    <property type="project" value="InterPro"/>
</dbReference>
<dbReference type="InterPro" id="IPR006751">
    <property type="entry name" value="TAFII55_prot_cons_reg"/>
</dbReference>
<keyword evidence="6" id="KW-0175">Coiled coil</keyword>
<accession>A0A8B6BW06</accession>
<name>A0A8B6BW06_MYTGA</name>
<keyword evidence="10" id="KW-1185">Reference proteome</keyword>
<comment type="caution">
    <text evidence="9">The sequence shown here is derived from an EMBL/GenBank/DDBJ whole genome shotgun (WGS) entry which is preliminary data.</text>
</comment>
<dbReference type="InterPro" id="IPR037817">
    <property type="entry name" value="TAF7"/>
</dbReference>
<dbReference type="Pfam" id="PF04658">
    <property type="entry name" value="TAFII55_N"/>
    <property type="match status" value="1"/>
</dbReference>
<evidence type="ECO:0000256" key="6">
    <source>
        <dbReference type="SAM" id="Coils"/>
    </source>
</evidence>
<dbReference type="EMBL" id="UYJE01000760">
    <property type="protein sequence ID" value="VDH96070.1"/>
    <property type="molecule type" value="Genomic_DNA"/>
</dbReference>
<dbReference type="Proteomes" id="UP000596742">
    <property type="component" value="Unassembled WGS sequence"/>
</dbReference>
<dbReference type="PANTHER" id="PTHR12228">
    <property type="entry name" value="TRANSCRIPTION INITIATION FACTOR TFIID 55 KD SUBUNIT-RELATED"/>
    <property type="match status" value="1"/>
</dbReference>
<dbReference type="SMART" id="SM01370">
    <property type="entry name" value="TAFII55_N"/>
    <property type="match status" value="1"/>
</dbReference>
<proteinExistence type="inferred from homology"/>
<feature type="compositionally biased region" description="Polar residues" evidence="7">
    <location>
        <begin position="240"/>
        <end position="268"/>
    </location>
</feature>
<organism evidence="9 10">
    <name type="scientific">Mytilus galloprovincialis</name>
    <name type="common">Mediterranean mussel</name>
    <dbReference type="NCBI Taxonomy" id="29158"/>
    <lineage>
        <taxon>Eukaryota</taxon>
        <taxon>Metazoa</taxon>
        <taxon>Spiralia</taxon>
        <taxon>Lophotrochozoa</taxon>
        <taxon>Mollusca</taxon>
        <taxon>Bivalvia</taxon>
        <taxon>Autobranchia</taxon>
        <taxon>Pteriomorphia</taxon>
        <taxon>Mytilida</taxon>
        <taxon>Mytiloidea</taxon>
        <taxon>Mytilidae</taxon>
        <taxon>Mytilinae</taxon>
        <taxon>Mytilus</taxon>
    </lineage>
</organism>
<evidence type="ECO:0000256" key="4">
    <source>
        <dbReference type="ARBA" id="ARBA00023163"/>
    </source>
</evidence>
<evidence type="ECO:0000256" key="7">
    <source>
        <dbReference type="SAM" id="MobiDB-lite"/>
    </source>
</evidence>
<evidence type="ECO:0000256" key="1">
    <source>
        <dbReference type="ARBA" id="ARBA00004123"/>
    </source>
</evidence>
<dbReference type="GO" id="GO:0051123">
    <property type="term" value="P:RNA polymerase II preinitiation complex assembly"/>
    <property type="evidence" value="ECO:0007669"/>
    <property type="project" value="TreeGrafter"/>
</dbReference>
<evidence type="ECO:0000259" key="8">
    <source>
        <dbReference type="SMART" id="SM01370"/>
    </source>
</evidence>
<evidence type="ECO:0000256" key="3">
    <source>
        <dbReference type="ARBA" id="ARBA00023015"/>
    </source>
</evidence>
<sequence length="336" mass="38530">MSSKAKKKEGAGEPLHDLEQQFILRLPPGSAMALRREVQSGSMTLKDRISIELNQDHRHGAVRYGTDIFHAKLMDLPCVIESYKTIDNKTAYKTADLCQMLLCTNDEEPMSDENDSLKKKDKDKKYQYIHGITPPLKNVKKRRFRKTLKKKYMEQPDIEKEVKRLFRQDAEAIDVKWELITEEEKVSSSQAKGGSDKPLIHRSDTTTSLDYAIFGELSSSDEDDEKDVNIMDSGEDEMSRSSSFIPRQTSYASLDMANSESQDAMNDTESAELAGKLTELKRQVEEIRRRRQSQEDRVATLENPMLKQTMQEMLNKTIKEEDEKGKEFEILSSMLG</sequence>
<feature type="coiled-coil region" evidence="6">
    <location>
        <begin position="270"/>
        <end position="297"/>
    </location>
</feature>
<dbReference type="CDD" id="cd08047">
    <property type="entry name" value="TAF7"/>
    <property type="match status" value="1"/>
</dbReference>
<evidence type="ECO:0000256" key="5">
    <source>
        <dbReference type="ARBA" id="ARBA00023242"/>
    </source>
</evidence>
<protein>
    <submittedName>
        <fullName evidence="9">Transcription initiation factor TFIID subunit 7</fullName>
    </submittedName>
</protein>
<feature type="domain" description="TAFII55 protein conserved region" evidence="8">
    <location>
        <begin position="18"/>
        <end position="174"/>
    </location>
</feature>
<keyword evidence="5" id="KW-0539">Nucleus</keyword>
<dbReference type="OrthoDB" id="153872at2759"/>